<evidence type="ECO:0000256" key="1">
    <source>
        <dbReference type="SAM" id="Coils"/>
    </source>
</evidence>
<proteinExistence type="predicted"/>
<evidence type="ECO:0000313" key="4">
    <source>
        <dbReference type="Proteomes" id="UP000307440"/>
    </source>
</evidence>
<keyword evidence="4" id="KW-1185">Reference proteome</keyword>
<dbReference type="OrthoDB" id="3231188at2759"/>
<gene>
    <name evidence="3" type="ORF">FA15DRAFT_710853</name>
</gene>
<feature type="coiled-coil region" evidence="1">
    <location>
        <begin position="37"/>
        <end position="78"/>
    </location>
</feature>
<feature type="region of interest" description="Disordered" evidence="2">
    <location>
        <begin position="428"/>
        <end position="459"/>
    </location>
</feature>
<keyword evidence="1" id="KW-0175">Coiled coil</keyword>
<feature type="compositionally biased region" description="Acidic residues" evidence="2">
    <location>
        <begin position="433"/>
        <end position="442"/>
    </location>
</feature>
<evidence type="ECO:0000313" key="3">
    <source>
        <dbReference type="EMBL" id="TFK17383.1"/>
    </source>
</evidence>
<dbReference type="EMBL" id="ML210518">
    <property type="protein sequence ID" value="TFK17383.1"/>
    <property type="molecule type" value="Genomic_DNA"/>
</dbReference>
<reference evidence="3 4" key="1">
    <citation type="journal article" date="2019" name="Nat. Ecol. Evol.">
        <title>Megaphylogeny resolves global patterns of mushroom evolution.</title>
        <authorList>
            <person name="Varga T."/>
            <person name="Krizsan K."/>
            <person name="Foldi C."/>
            <person name="Dima B."/>
            <person name="Sanchez-Garcia M."/>
            <person name="Sanchez-Ramirez S."/>
            <person name="Szollosi G.J."/>
            <person name="Szarkandi J.G."/>
            <person name="Papp V."/>
            <person name="Albert L."/>
            <person name="Andreopoulos W."/>
            <person name="Angelini C."/>
            <person name="Antonin V."/>
            <person name="Barry K.W."/>
            <person name="Bougher N.L."/>
            <person name="Buchanan P."/>
            <person name="Buyck B."/>
            <person name="Bense V."/>
            <person name="Catcheside P."/>
            <person name="Chovatia M."/>
            <person name="Cooper J."/>
            <person name="Damon W."/>
            <person name="Desjardin D."/>
            <person name="Finy P."/>
            <person name="Geml J."/>
            <person name="Haridas S."/>
            <person name="Hughes K."/>
            <person name="Justo A."/>
            <person name="Karasinski D."/>
            <person name="Kautmanova I."/>
            <person name="Kiss B."/>
            <person name="Kocsube S."/>
            <person name="Kotiranta H."/>
            <person name="LaButti K.M."/>
            <person name="Lechner B.E."/>
            <person name="Liimatainen K."/>
            <person name="Lipzen A."/>
            <person name="Lukacs Z."/>
            <person name="Mihaltcheva S."/>
            <person name="Morgado L.N."/>
            <person name="Niskanen T."/>
            <person name="Noordeloos M.E."/>
            <person name="Ohm R.A."/>
            <person name="Ortiz-Santana B."/>
            <person name="Ovrebo C."/>
            <person name="Racz N."/>
            <person name="Riley R."/>
            <person name="Savchenko A."/>
            <person name="Shiryaev A."/>
            <person name="Soop K."/>
            <person name="Spirin V."/>
            <person name="Szebenyi C."/>
            <person name="Tomsovsky M."/>
            <person name="Tulloss R.E."/>
            <person name="Uehling J."/>
            <person name="Grigoriev I.V."/>
            <person name="Vagvolgyi C."/>
            <person name="Papp T."/>
            <person name="Martin F.M."/>
            <person name="Miettinen O."/>
            <person name="Hibbett D.S."/>
            <person name="Nagy L.G."/>
        </authorList>
    </citation>
    <scope>NUCLEOTIDE SEQUENCE [LARGE SCALE GENOMIC DNA]</scope>
    <source>
        <strain evidence="3 4">CBS 121175</strain>
    </source>
</reference>
<accession>A0A5C3KCK4</accession>
<protein>
    <submittedName>
        <fullName evidence="3">Uncharacterized protein</fullName>
    </submittedName>
</protein>
<evidence type="ECO:0000256" key="2">
    <source>
        <dbReference type="SAM" id="MobiDB-lite"/>
    </source>
</evidence>
<organism evidence="3 4">
    <name type="scientific">Coprinopsis marcescibilis</name>
    <name type="common">Agaric fungus</name>
    <name type="synonym">Psathyrella marcescibilis</name>
    <dbReference type="NCBI Taxonomy" id="230819"/>
    <lineage>
        <taxon>Eukaryota</taxon>
        <taxon>Fungi</taxon>
        <taxon>Dikarya</taxon>
        <taxon>Basidiomycota</taxon>
        <taxon>Agaricomycotina</taxon>
        <taxon>Agaricomycetes</taxon>
        <taxon>Agaricomycetidae</taxon>
        <taxon>Agaricales</taxon>
        <taxon>Agaricineae</taxon>
        <taxon>Psathyrellaceae</taxon>
        <taxon>Coprinopsis</taxon>
    </lineage>
</organism>
<feature type="compositionally biased region" description="Basic residues" evidence="2">
    <location>
        <begin position="507"/>
        <end position="516"/>
    </location>
</feature>
<sequence>MSASLNTSVAATDTPSTATLSAMDITRLRYIQTGANAETLRKALETAHGEVQQLKADNKALREENATLSSQLRLATHQKKMCAKGSTKSLLELSASRLGNIFMVFFNMHWDTDMMFGPRIEGYDRTDSKRYETLDANNLHVRFQLYETIPDEYHTSLTDPFSIFLCNFSKAGRELRSSIFLQIRANLPAILGDNFPCKLKPSLFLKATEGSAEREACEELRFLLGHDGSSPNPRSPCAKCPHPTYPPILFEDFNVDDPTKFMCGDLFFWLGRCVGHWKTSIPSAKSIREQSNGSFSHPSFDPHATDGFVAFLGTSLIHVLSPDKEFPNTGVGSTSFMQYYEMYLALKKTSHAIDSLKIAGGLLAEYNREVFPSYSPPDSLGSLEHDLSTTSQYRMQPAVSRMMRLIDNVANPGASSSSLLAQPTIAAYKPDRDDDSDDDDFYVSDPITTPGNRNVGQSSGLEGLLTALSLSTAPLDTNATIRAEPSPENHKATRARKQNAPAPAAKRMTHAASKKT</sequence>
<feature type="region of interest" description="Disordered" evidence="2">
    <location>
        <begin position="476"/>
        <end position="516"/>
    </location>
</feature>
<dbReference type="AlphaFoldDB" id="A0A5C3KCK4"/>
<dbReference type="Proteomes" id="UP000307440">
    <property type="component" value="Unassembled WGS sequence"/>
</dbReference>
<feature type="compositionally biased region" description="Polar residues" evidence="2">
    <location>
        <begin position="446"/>
        <end position="457"/>
    </location>
</feature>
<name>A0A5C3KCK4_COPMA</name>